<dbReference type="EMBL" id="CP133217">
    <property type="protein sequence ID" value="WML87469.1"/>
    <property type="molecule type" value="Genomic_DNA"/>
</dbReference>
<evidence type="ECO:0000313" key="3">
    <source>
        <dbReference type="EMBL" id="WML87469.1"/>
    </source>
</evidence>
<dbReference type="Proteomes" id="UP001229862">
    <property type="component" value="Chromosome"/>
</dbReference>
<evidence type="ECO:0000313" key="2">
    <source>
        <dbReference type="EMBL" id="MDQ5770525.1"/>
    </source>
</evidence>
<gene>
    <name evidence="2" type="ORF">RCC75_18500</name>
    <name evidence="3" type="ORF">RCG00_03700</name>
</gene>
<reference evidence="3 4" key="1">
    <citation type="submission" date="2023-08" db="EMBL/GenBank/DDBJ databases">
        <title>New molecular markers tilS and rpoB for phylogenetic and monitoring studies of the genus Thiothrix biodiversity.</title>
        <authorList>
            <person name="Ravin N.V."/>
            <person name="Smolyakov D."/>
            <person name="Markov N.D."/>
            <person name="Beletsky A.V."/>
            <person name="Mardanov A.V."/>
            <person name="Rudenko T.S."/>
            <person name="Grabovich M.Y."/>
        </authorList>
    </citation>
    <scope>NUCLEOTIDE SEQUENCE</scope>
    <source>
        <strain evidence="3">DNT52</strain>
        <strain evidence="2 4">H33</strain>
    </source>
</reference>
<dbReference type="AlphaFoldDB" id="A0AA51MN04"/>
<dbReference type="SUPFAM" id="SSF47413">
    <property type="entry name" value="lambda repressor-like DNA-binding domains"/>
    <property type="match status" value="1"/>
</dbReference>
<dbReference type="PROSITE" id="PS50943">
    <property type="entry name" value="HTH_CROC1"/>
    <property type="match status" value="1"/>
</dbReference>
<protein>
    <submittedName>
        <fullName evidence="3">Helix-turn-helix transcriptional regulator</fullName>
    </submittedName>
</protein>
<dbReference type="SMART" id="SM00530">
    <property type="entry name" value="HTH_XRE"/>
    <property type="match status" value="1"/>
</dbReference>
<evidence type="ECO:0000259" key="1">
    <source>
        <dbReference type="PROSITE" id="PS50943"/>
    </source>
</evidence>
<dbReference type="Gene3D" id="1.10.260.40">
    <property type="entry name" value="lambda repressor-like DNA-binding domains"/>
    <property type="match status" value="1"/>
</dbReference>
<dbReference type="Proteomes" id="UP001223336">
    <property type="component" value="Unassembled WGS sequence"/>
</dbReference>
<dbReference type="EMBL" id="JAVFKN010000032">
    <property type="protein sequence ID" value="MDQ5770525.1"/>
    <property type="molecule type" value="Genomic_DNA"/>
</dbReference>
<proteinExistence type="predicted"/>
<dbReference type="Pfam" id="PF13443">
    <property type="entry name" value="HTH_26"/>
    <property type="match status" value="1"/>
</dbReference>
<sequence>MSSRDLADYLEQRVAMLGISRSEVARRADISRQTWYRLLSADLTDAKLSTIMRLAEALETPPLHLLRLYLGEGQTTTPLNGASNDAGGFLARTLGTPANRISPSGN</sequence>
<keyword evidence="4" id="KW-1185">Reference proteome</keyword>
<dbReference type="InterPro" id="IPR010982">
    <property type="entry name" value="Lambda_DNA-bd_dom_sf"/>
</dbReference>
<dbReference type="InterPro" id="IPR001387">
    <property type="entry name" value="Cro/C1-type_HTH"/>
</dbReference>
<organism evidence="3">
    <name type="scientific">Thiothrix subterranea</name>
    <dbReference type="NCBI Taxonomy" id="2735563"/>
    <lineage>
        <taxon>Bacteria</taxon>
        <taxon>Pseudomonadati</taxon>
        <taxon>Pseudomonadota</taxon>
        <taxon>Gammaproteobacteria</taxon>
        <taxon>Thiotrichales</taxon>
        <taxon>Thiotrichaceae</taxon>
        <taxon>Thiothrix</taxon>
    </lineage>
</organism>
<evidence type="ECO:0000313" key="4">
    <source>
        <dbReference type="Proteomes" id="UP001223336"/>
    </source>
</evidence>
<dbReference type="RefSeq" id="WP_308136218.1">
    <property type="nucleotide sequence ID" value="NZ_CP133197.1"/>
</dbReference>
<dbReference type="CDD" id="cd00093">
    <property type="entry name" value="HTH_XRE"/>
    <property type="match status" value="1"/>
</dbReference>
<feature type="domain" description="HTH cro/C1-type" evidence="1">
    <location>
        <begin position="10"/>
        <end position="65"/>
    </location>
</feature>
<accession>A0AA51MN04</accession>
<name>A0AA51MN04_9GAMM</name>
<dbReference type="GO" id="GO:0003677">
    <property type="term" value="F:DNA binding"/>
    <property type="evidence" value="ECO:0007669"/>
    <property type="project" value="InterPro"/>
</dbReference>